<feature type="transmembrane region" description="Helical" evidence="14">
    <location>
        <begin position="206"/>
        <end position="225"/>
    </location>
</feature>
<keyword evidence="10 14" id="KW-1133">Transmembrane helix</keyword>
<dbReference type="PANTHER" id="PTHR44936:SF5">
    <property type="entry name" value="SENSOR HISTIDINE KINASE ENVZ"/>
    <property type="match status" value="1"/>
</dbReference>
<comment type="catalytic activity">
    <reaction evidence="1">
        <text>ATP + protein L-histidine = ADP + protein N-phospho-L-histidine.</text>
        <dbReference type="EC" id="2.7.13.3"/>
    </reaction>
</comment>
<keyword evidence="12 14" id="KW-0472">Membrane</keyword>
<comment type="caution">
    <text evidence="16">The sequence shown here is derived from an EMBL/GenBank/DDBJ whole genome shotgun (WGS) entry which is preliminary data.</text>
</comment>
<organism evidence="16 17">
    <name type="scientific">Pontixanthobacter aquaemixtae</name>
    <dbReference type="NCBI Taxonomy" id="1958940"/>
    <lineage>
        <taxon>Bacteria</taxon>
        <taxon>Pseudomonadati</taxon>
        <taxon>Pseudomonadota</taxon>
        <taxon>Alphaproteobacteria</taxon>
        <taxon>Sphingomonadales</taxon>
        <taxon>Erythrobacteraceae</taxon>
        <taxon>Pontixanthobacter</taxon>
    </lineage>
</organism>
<keyword evidence="8 14" id="KW-0812">Transmembrane</keyword>
<evidence type="ECO:0000259" key="15">
    <source>
        <dbReference type="PROSITE" id="PS50109"/>
    </source>
</evidence>
<comment type="subcellular location">
    <subcellularLocation>
        <location evidence="2">Cell inner membrane</location>
        <topology evidence="2">Multi-pass membrane protein</topology>
    </subcellularLocation>
</comment>
<dbReference type="Proteomes" id="UP000442714">
    <property type="component" value="Unassembled WGS sequence"/>
</dbReference>
<dbReference type="SMART" id="SM00388">
    <property type="entry name" value="HisKA"/>
    <property type="match status" value="1"/>
</dbReference>
<evidence type="ECO:0000256" key="5">
    <source>
        <dbReference type="ARBA" id="ARBA00022519"/>
    </source>
</evidence>
<dbReference type="InterPro" id="IPR003661">
    <property type="entry name" value="HisK_dim/P_dom"/>
</dbReference>
<evidence type="ECO:0000256" key="10">
    <source>
        <dbReference type="ARBA" id="ARBA00022989"/>
    </source>
</evidence>
<evidence type="ECO:0000256" key="12">
    <source>
        <dbReference type="ARBA" id="ARBA00023136"/>
    </source>
</evidence>
<feature type="region of interest" description="Disordered" evidence="13">
    <location>
        <begin position="60"/>
        <end position="98"/>
    </location>
</feature>
<evidence type="ECO:0000256" key="3">
    <source>
        <dbReference type="ARBA" id="ARBA00012438"/>
    </source>
</evidence>
<dbReference type="SMART" id="SM00387">
    <property type="entry name" value="HATPase_c"/>
    <property type="match status" value="1"/>
</dbReference>
<evidence type="ECO:0000313" key="17">
    <source>
        <dbReference type="Proteomes" id="UP000442714"/>
    </source>
</evidence>
<dbReference type="Pfam" id="PF02518">
    <property type="entry name" value="HATPase_c"/>
    <property type="match status" value="1"/>
</dbReference>
<dbReference type="InterPro" id="IPR036890">
    <property type="entry name" value="HATPase_C_sf"/>
</dbReference>
<reference evidence="16 17" key="1">
    <citation type="submission" date="2019-12" db="EMBL/GenBank/DDBJ databases">
        <title>Genomic-based taxomic classification of the family Erythrobacteraceae.</title>
        <authorList>
            <person name="Xu L."/>
        </authorList>
    </citation>
    <scope>NUCLEOTIDE SEQUENCE [LARGE SCALE GENOMIC DNA]</scope>
    <source>
        <strain evidence="16 17">KCTC 52763</strain>
    </source>
</reference>
<dbReference type="InterPro" id="IPR003594">
    <property type="entry name" value="HATPase_dom"/>
</dbReference>
<dbReference type="GO" id="GO:0000155">
    <property type="term" value="F:phosphorelay sensor kinase activity"/>
    <property type="evidence" value="ECO:0007669"/>
    <property type="project" value="InterPro"/>
</dbReference>
<dbReference type="PANTHER" id="PTHR44936">
    <property type="entry name" value="SENSOR PROTEIN CREC"/>
    <property type="match status" value="1"/>
</dbReference>
<dbReference type="OrthoDB" id="9804645at2"/>
<dbReference type="InterPro" id="IPR004358">
    <property type="entry name" value="Sig_transdc_His_kin-like_C"/>
</dbReference>
<dbReference type="CDD" id="cd00075">
    <property type="entry name" value="HATPase"/>
    <property type="match status" value="1"/>
</dbReference>
<gene>
    <name evidence="16" type="ORF">GRI41_12320</name>
</gene>
<dbReference type="RefSeq" id="WP_160605269.1">
    <property type="nucleotide sequence ID" value="NZ_WTYX01000002.1"/>
</dbReference>
<dbReference type="CDD" id="cd00082">
    <property type="entry name" value="HisKA"/>
    <property type="match status" value="1"/>
</dbReference>
<protein>
    <recommendedName>
        <fullName evidence="3">histidine kinase</fullName>
        <ecNumber evidence="3">2.7.13.3</ecNumber>
    </recommendedName>
</protein>
<evidence type="ECO:0000256" key="4">
    <source>
        <dbReference type="ARBA" id="ARBA00022475"/>
    </source>
</evidence>
<evidence type="ECO:0000256" key="13">
    <source>
        <dbReference type="SAM" id="MobiDB-lite"/>
    </source>
</evidence>
<keyword evidence="11" id="KW-0902">Two-component regulatory system</keyword>
<dbReference type="PROSITE" id="PS50109">
    <property type="entry name" value="HIS_KIN"/>
    <property type="match status" value="1"/>
</dbReference>
<evidence type="ECO:0000256" key="11">
    <source>
        <dbReference type="ARBA" id="ARBA00023012"/>
    </source>
</evidence>
<keyword evidence="5" id="KW-0997">Cell inner membrane</keyword>
<dbReference type="EC" id="2.7.13.3" evidence="3"/>
<dbReference type="SUPFAM" id="SSF55874">
    <property type="entry name" value="ATPase domain of HSP90 chaperone/DNA topoisomerase II/histidine kinase"/>
    <property type="match status" value="1"/>
</dbReference>
<dbReference type="InterPro" id="IPR036097">
    <property type="entry name" value="HisK_dim/P_sf"/>
</dbReference>
<feature type="region of interest" description="Disordered" evidence="13">
    <location>
        <begin position="465"/>
        <end position="489"/>
    </location>
</feature>
<proteinExistence type="predicted"/>
<keyword evidence="6" id="KW-0597">Phosphoprotein</keyword>
<dbReference type="Gene3D" id="3.30.565.10">
    <property type="entry name" value="Histidine kinase-like ATPase, C-terminal domain"/>
    <property type="match status" value="1"/>
</dbReference>
<dbReference type="GO" id="GO:0005886">
    <property type="term" value="C:plasma membrane"/>
    <property type="evidence" value="ECO:0007669"/>
    <property type="project" value="UniProtKB-SubCell"/>
</dbReference>
<dbReference type="InterPro" id="IPR050980">
    <property type="entry name" value="2C_sensor_his_kinase"/>
</dbReference>
<evidence type="ECO:0000256" key="9">
    <source>
        <dbReference type="ARBA" id="ARBA00022777"/>
    </source>
</evidence>
<accession>A0A844ZUF8</accession>
<dbReference type="PRINTS" id="PR00344">
    <property type="entry name" value="BCTRLSENSOR"/>
</dbReference>
<keyword evidence="17" id="KW-1185">Reference proteome</keyword>
<evidence type="ECO:0000256" key="6">
    <source>
        <dbReference type="ARBA" id="ARBA00022553"/>
    </source>
</evidence>
<keyword evidence="7" id="KW-0808">Transferase</keyword>
<evidence type="ECO:0000256" key="7">
    <source>
        <dbReference type="ARBA" id="ARBA00022679"/>
    </source>
</evidence>
<feature type="compositionally biased region" description="Basic and acidic residues" evidence="13">
    <location>
        <begin position="60"/>
        <end position="84"/>
    </location>
</feature>
<evidence type="ECO:0000256" key="14">
    <source>
        <dbReference type="SAM" id="Phobius"/>
    </source>
</evidence>
<dbReference type="Gene3D" id="1.10.287.130">
    <property type="match status" value="1"/>
</dbReference>
<sequence>MRFWPRSLIGQMLLAVAAALLVAQAISAVLLWRAADSRRDQAALNTAAFRLVTDNVRQTRRDREALTDRAERRNGRSDRGDRRRGDRRNRLLGAGQTGGFPHVLRIERSDASPLLTGEKREPELEKGLTSILEREGLAVDQIVVLERAARSDPFVRSRPRLLSRVSQQSNAKMQLIVAGIRAPGDDQWRIARALKPPPPEGAARSIFLQTLLIYLFLVGLLFLLLRRITKPLKALTQKTENFGKQASETGPMEPQGPEDLRRLITAHNVMEARVAALLDEKDVMLGAIGHDLKTPLAALRVRIESVEDEVERGKMAASIEDITHSLDDILSLARVGRSSLPPEKAELSALVGSVVEEFEDMGEAVSLAATSRITHPVYVTWLRRALRNLISNALRYAGSAEVSLTHDDARVVLTVEDHGPGIPEARISDMLEPFTRGESSRNRDTGGAGLGLTLARAIAEQHGGTLSLSNRPEGGLRAEISLPSAGSAH</sequence>
<dbReference type="EMBL" id="WTYX01000002">
    <property type="protein sequence ID" value="MXO91613.1"/>
    <property type="molecule type" value="Genomic_DNA"/>
</dbReference>
<feature type="domain" description="Histidine kinase" evidence="15">
    <location>
        <begin position="287"/>
        <end position="486"/>
    </location>
</feature>
<evidence type="ECO:0000256" key="1">
    <source>
        <dbReference type="ARBA" id="ARBA00000085"/>
    </source>
</evidence>
<evidence type="ECO:0000313" key="16">
    <source>
        <dbReference type="EMBL" id="MXO91613.1"/>
    </source>
</evidence>
<evidence type="ECO:0000256" key="2">
    <source>
        <dbReference type="ARBA" id="ARBA00004429"/>
    </source>
</evidence>
<dbReference type="SUPFAM" id="SSF47384">
    <property type="entry name" value="Homodimeric domain of signal transducing histidine kinase"/>
    <property type="match status" value="1"/>
</dbReference>
<evidence type="ECO:0000256" key="8">
    <source>
        <dbReference type="ARBA" id="ARBA00022692"/>
    </source>
</evidence>
<name>A0A844ZUF8_9SPHN</name>
<dbReference type="InterPro" id="IPR005467">
    <property type="entry name" value="His_kinase_dom"/>
</dbReference>
<keyword evidence="9 16" id="KW-0418">Kinase</keyword>
<dbReference type="AlphaFoldDB" id="A0A844ZUF8"/>
<keyword evidence="4" id="KW-1003">Cell membrane</keyword>